<comment type="caution">
    <text evidence="6">The sequence shown here is derived from an EMBL/GenBank/DDBJ whole genome shotgun (WGS) entry which is preliminary data.</text>
</comment>
<evidence type="ECO:0000256" key="3">
    <source>
        <dbReference type="PROSITE-ProRule" id="PRU00176"/>
    </source>
</evidence>
<sequence length="280" mass="32085">MAFPVLGLHRKSPTTKIPFLMDRAQNRSDSEEVIIDITSSSDASSSSSSHGRPSTVSQHIEDQSHDFEGWHSRQWWWDFEINAYGMVRRIVGLNPAGSKLRCICYCWKFCCFVFCSESQIKWRGVRDTESFLDQVRKNWVAQYRYSQFETLPQNVKLPYAKKAYVERANAIPKWQGVLPNSGEMVEVKRTVPREDIQGRQGMSKTKKIFVGGLPLSINEDDLSEYFSPYGKIVEARLESVSRGVEKQKAFIAEVCFAGRLPFVVTFIINCFVEEFSSECS</sequence>
<keyword evidence="2 3" id="KW-0694">RNA-binding</keyword>
<dbReference type="InterPro" id="IPR012677">
    <property type="entry name" value="Nucleotide-bd_a/b_plait_sf"/>
</dbReference>
<organism evidence="6 7">
    <name type="scientific">Castilleja foliolosa</name>
    <dbReference type="NCBI Taxonomy" id="1961234"/>
    <lineage>
        <taxon>Eukaryota</taxon>
        <taxon>Viridiplantae</taxon>
        <taxon>Streptophyta</taxon>
        <taxon>Embryophyta</taxon>
        <taxon>Tracheophyta</taxon>
        <taxon>Spermatophyta</taxon>
        <taxon>Magnoliopsida</taxon>
        <taxon>eudicotyledons</taxon>
        <taxon>Gunneridae</taxon>
        <taxon>Pentapetalae</taxon>
        <taxon>asterids</taxon>
        <taxon>lamiids</taxon>
        <taxon>Lamiales</taxon>
        <taxon>Orobanchaceae</taxon>
        <taxon>Pedicularideae</taxon>
        <taxon>Castillejinae</taxon>
        <taxon>Castilleja</taxon>
    </lineage>
</organism>
<proteinExistence type="predicted"/>
<dbReference type="Gene3D" id="3.30.70.330">
    <property type="match status" value="1"/>
</dbReference>
<dbReference type="PROSITE" id="PS50102">
    <property type="entry name" value="RRM"/>
    <property type="match status" value="1"/>
</dbReference>
<dbReference type="PANTHER" id="PTHR48032">
    <property type="entry name" value="RNA-BINDING PROTEIN MUSASHI HOMOLOG RBP6"/>
    <property type="match status" value="1"/>
</dbReference>
<dbReference type="AlphaFoldDB" id="A0ABD3E950"/>
<dbReference type="InterPro" id="IPR035979">
    <property type="entry name" value="RBD_domain_sf"/>
</dbReference>
<dbReference type="Proteomes" id="UP001632038">
    <property type="component" value="Unassembled WGS sequence"/>
</dbReference>
<dbReference type="SUPFAM" id="SSF54928">
    <property type="entry name" value="RNA-binding domain, RBD"/>
    <property type="match status" value="1"/>
</dbReference>
<evidence type="ECO:0000256" key="1">
    <source>
        <dbReference type="ARBA" id="ARBA00022737"/>
    </source>
</evidence>
<dbReference type="CDD" id="cd00590">
    <property type="entry name" value="RRM_SF"/>
    <property type="match status" value="1"/>
</dbReference>
<keyword evidence="7" id="KW-1185">Reference proteome</keyword>
<dbReference type="GO" id="GO:0003723">
    <property type="term" value="F:RNA binding"/>
    <property type="evidence" value="ECO:0007669"/>
    <property type="project" value="UniProtKB-UniRule"/>
</dbReference>
<dbReference type="EMBL" id="JAVIJP010000007">
    <property type="protein sequence ID" value="KAL3650931.1"/>
    <property type="molecule type" value="Genomic_DNA"/>
</dbReference>
<reference evidence="7" key="1">
    <citation type="journal article" date="2024" name="IScience">
        <title>Strigolactones Initiate the Formation of Haustorium-like Structures in Castilleja.</title>
        <authorList>
            <person name="Buerger M."/>
            <person name="Peterson D."/>
            <person name="Chory J."/>
        </authorList>
    </citation>
    <scope>NUCLEOTIDE SEQUENCE [LARGE SCALE GENOMIC DNA]</scope>
</reference>
<evidence type="ECO:0000313" key="7">
    <source>
        <dbReference type="Proteomes" id="UP001632038"/>
    </source>
</evidence>
<feature type="domain" description="RRM" evidence="5">
    <location>
        <begin position="206"/>
        <end position="251"/>
    </location>
</feature>
<dbReference type="Pfam" id="PF00076">
    <property type="entry name" value="RRM_1"/>
    <property type="match status" value="1"/>
</dbReference>
<feature type="region of interest" description="Disordered" evidence="4">
    <location>
        <begin position="39"/>
        <end position="58"/>
    </location>
</feature>
<evidence type="ECO:0000256" key="4">
    <source>
        <dbReference type="SAM" id="MobiDB-lite"/>
    </source>
</evidence>
<gene>
    <name evidence="6" type="ORF">CASFOL_007334</name>
</gene>
<evidence type="ECO:0000259" key="5">
    <source>
        <dbReference type="PROSITE" id="PS50102"/>
    </source>
</evidence>
<keyword evidence="1" id="KW-0677">Repeat</keyword>
<evidence type="ECO:0000256" key="2">
    <source>
        <dbReference type="ARBA" id="ARBA00022884"/>
    </source>
</evidence>
<feature type="compositionally biased region" description="Low complexity" evidence="4">
    <location>
        <begin position="39"/>
        <end position="57"/>
    </location>
</feature>
<evidence type="ECO:0000313" key="6">
    <source>
        <dbReference type="EMBL" id="KAL3650931.1"/>
    </source>
</evidence>
<accession>A0ABD3E950</accession>
<name>A0ABD3E950_9LAMI</name>
<dbReference type="InterPro" id="IPR000504">
    <property type="entry name" value="RRM_dom"/>
</dbReference>
<dbReference type="PANTHER" id="PTHR48032:SF6">
    <property type="entry name" value="RNA-BINDING (RRM_RBD_RNP MOTIFS) FAMILY PROTEIN"/>
    <property type="match status" value="1"/>
</dbReference>
<dbReference type="SMART" id="SM00360">
    <property type="entry name" value="RRM"/>
    <property type="match status" value="1"/>
</dbReference>
<protein>
    <recommendedName>
        <fullName evidence="5">RRM domain-containing protein</fullName>
    </recommendedName>
</protein>